<comment type="caution">
    <text evidence="6">The sequence shown here is derived from an EMBL/GenBank/DDBJ whole genome shotgun (WGS) entry which is preliminary data.</text>
</comment>
<feature type="region of interest" description="Disordered" evidence="1">
    <location>
        <begin position="141"/>
        <end position="164"/>
    </location>
</feature>
<dbReference type="InterPro" id="IPR058694">
    <property type="entry name" value="Fn3_SaeA_4th"/>
</dbReference>
<accession>A0ABU2B6L0</accession>
<evidence type="ECO:0000256" key="1">
    <source>
        <dbReference type="SAM" id="MobiDB-lite"/>
    </source>
</evidence>
<gene>
    <name evidence="6" type="ORF">J2S37_000459</name>
</gene>
<dbReference type="Pfam" id="PF25832">
    <property type="entry name" value="Fn3_SaeA_2nd"/>
    <property type="match status" value="1"/>
</dbReference>
<feature type="domain" description="SaeA third Fn3-like" evidence="3">
    <location>
        <begin position="366"/>
        <end position="457"/>
    </location>
</feature>
<protein>
    <submittedName>
        <fullName evidence="6">Uncharacterized protein</fullName>
    </submittedName>
</protein>
<feature type="compositionally biased region" description="Low complexity" evidence="1">
    <location>
        <begin position="143"/>
        <end position="154"/>
    </location>
</feature>
<feature type="domain" description="SaeA fifth Fn3-like" evidence="5">
    <location>
        <begin position="576"/>
        <end position="679"/>
    </location>
</feature>
<feature type="region of interest" description="Disordered" evidence="1">
    <location>
        <begin position="59"/>
        <end position="115"/>
    </location>
</feature>
<organism evidence="6 7">
    <name type="scientific">Corynebacterium felinum</name>
    <dbReference type="NCBI Taxonomy" id="131318"/>
    <lineage>
        <taxon>Bacteria</taxon>
        <taxon>Bacillati</taxon>
        <taxon>Actinomycetota</taxon>
        <taxon>Actinomycetes</taxon>
        <taxon>Mycobacteriales</taxon>
        <taxon>Corynebacteriaceae</taxon>
        <taxon>Corynebacterium</taxon>
    </lineage>
</organism>
<feature type="domain" description="SaeA fourth Fn3-like" evidence="4">
    <location>
        <begin position="467"/>
        <end position="547"/>
    </location>
</feature>
<dbReference type="Proteomes" id="UP001183619">
    <property type="component" value="Unassembled WGS sequence"/>
</dbReference>
<dbReference type="RefSeq" id="WP_277103848.1">
    <property type="nucleotide sequence ID" value="NZ_BAAAJS010000014.1"/>
</dbReference>
<reference evidence="6 7" key="1">
    <citation type="submission" date="2023-07" db="EMBL/GenBank/DDBJ databases">
        <title>Sequencing the genomes of 1000 actinobacteria strains.</title>
        <authorList>
            <person name="Klenk H.-P."/>
        </authorList>
    </citation>
    <scope>NUCLEOTIDE SEQUENCE [LARGE SCALE GENOMIC DNA]</scope>
    <source>
        <strain evidence="6 7">DSM 44508</strain>
    </source>
</reference>
<feature type="compositionally biased region" description="Acidic residues" evidence="1">
    <location>
        <begin position="105"/>
        <end position="115"/>
    </location>
</feature>
<evidence type="ECO:0000313" key="7">
    <source>
        <dbReference type="Proteomes" id="UP001183619"/>
    </source>
</evidence>
<dbReference type="Pfam" id="PF25834">
    <property type="entry name" value="Fn3_SaeA_4th"/>
    <property type="match status" value="1"/>
</dbReference>
<evidence type="ECO:0000259" key="3">
    <source>
        <dbReference type="Pfam" id="PF25834"/>
    </source>
</evidence>
<evidence type="ECO:0000259" key="4">
    <source>
        <dbReference type="Pfam" id="PF25835"/>
    </source>
</evidence>
<dbReference type="EMBL" id="JAVDYF010000001">
    <property type="protein sequence ID" value="MDR7353921.1"/>
    <property type="molecule type" value="Genomic_DNA"/>
</dbReference>
<feature type="compositionally biased region" description="Low complexity" evidence="1">
    <location>
        <begin position="77"/>
        <end position="91"/>
    </location>
</feature>
<keyword evidence="7" id="KW-1185">Reference proteome</keyword>
<proteinExistence type="predicted"/>
<dbReference type="Pfam" id="PF25835">
    <property type="entry name" value="Fn3_SaeA_5th"/>
    <property type="match status" value="1"/>
</dbReference>
<evidence type="ECO:0000259" key="5">
    <source>
        <dbReference type="Pfam" id="PF25836"/>
    </source>
</evidence>
<feature type="domain" description="SaeA first Fn3-like" evidence="2">
    <location>
        <begin position="164"/>
        <end position="250"/>
    </location>
</feature>
<sequence length="698" mass="77563">MNSWLADLPMPILAQISALIRPEVEDIRALAPELSPQQAQYLAQLLHGDPQAFTPLAQKHDSAQPNDSDVDTQEGEPNTAAQHAATPAPDTADADDRWDFGTDAWDGESSEPCVDENDFLQPPLHAFAPFNWSSDTRAKDTVTAKAETPATPATSDEDTPDTSTNPTSVLVYWEHIDAGDNIVFYRLVGSNKEEQCSPESGDILVHTKGRAFRDTIPPHVGMRHYMVWAYVGPNAKEAIKTQPIFVGETALALPPRDFSLVETNGTVSGTWTPLIGHEDAQVFVREHGHNTPLDIPQCEIREGVTGRNFTYTVPTRGKTYDFQVFPGYTFRGVRRRGHGSAIITRTISANIQQVEITTAFRIPGVEHDQIHLSWIAPPTGEVKIYLTCTEPKPDMIGLSIDSSYIADDEALGTTEWVSTYEREPGTQVDETVIWPSDWSQVYCVPVNVVGDKSMVGTFKVVNRVSPIKEYSLHERVSSQLITFDWPQGAALVQVHSSQSNISEELVEEDYRRQGGIRLKLHHLGDTVTLAPKSLYAGIYTEAEVTEIAYDGLKTYSYGVIHSHPHGQDISKLWIWRNDAQDRKPPTFVMVYNEERLPLHINDGTPVTTAPYQSDGTYDARQAGRFIVPVELANGPDEAYDHGRGMHWALDLKDTAHGFIRLFIQHDLARAHSLGTPVVLDDYAVASLNLASRMQVEQR</sequence>
<dbReference type="Pfam" id="PF25836">
    <property type="entry name" value="Fn3_SaeA_6th"/>
    <property type="match status" value="1"/>
</dbReference>
<name>A0ABU2B6L0_9CORY</name>
<dbReference type="InterPro" id="IPR058696">
    <property type="entry name" value="Fn3_SaeA_5th"/>
</dbReference>
<evidence type="ECO:0000313" key="6">
    <source>
        <dbReference type="EMBL" id="MDR7353921.1"/>
    </source>
</evidence>
<dbReference type="InterPro" id="IPR058693">
    <property type="entry name" value="Fn3_SaeA_3rd"/>
</dbReference>
<evidence type="ECO:0000259" key="2">
    <source>
        <dbReference type="Pfam" id="PF25832"/>
    </source>
</evidence>
<dbReference type="InterPro" id="IPR058691">
    <property type="entry name" value="Fn3_SaeA_1st"/>
</dbReference>